<name>A0A068QR68_9GAMM</name>
<reference evidence="1 2" key="1">
    <citation type="submission" date="2013-07" db="EMBL/GenBank/DDBJ databases">
        <authorList>
            <person name="Genoscope - CEA"/>
        </authorList>
    </citation>
    <scope>NUCLEOTIDE SEQUENCE [LARGE SCALE GENOMIC DNA]</scope>
    <source>
        <strain evidence="2">FRM16 / DSM 17909</strain>
    </source>
</reference>
<dbReference type="KEGG" id="xdo:XDD1_1784"/>
<dbReference type="HOGENOM" id="CLU_3426831_0_0_6"/>
<accession>A0A068QR68</accession>
<evidence type="ECO:0000313" key="1">
    <source>
        <dbReference type="EMBL" id="CDG17483.1"/>
    </source>
</evidence>
<dbReference type="AlphaFoldDB" id="A0A068QR68"/>
<organism evidence="1 2">
    <name type="scientific">Xenorhabdus doucetiae</name>
    <dbReference type="NCBI Taxonomy" id="351671"/>
    <lineage>
        <taxon>Bacteria</taxon>
        <taxon>Pseudomonadati</taxon>
        <taxon>Pseudomonadota</taxon>
        <taxon>Gammaproteobacteria</taxon>
        <taxon>Enterobacterales</taxon>
        <taxon>Morganellaceae</taxon>
        <taxon>Xenorhabdus</taxon>
    </lineage>
</organism>
<gene>
    <name evidence="1" type="ORF">XDD1_1784</name>
</gene>
<evidence type="ECO:0000313" key="2">
    <source>
        <dbReference type="Proteomes" id="UP000032721"/>
    </source>
</evidence>
<dbReference type="EMBL" id="FO704550">
    <property type="protein sequence ID" value="CDG17483.1"/>
    <property type="molecule type" value="Genomic_DNA"/>
</dbReference>
<dbReference type="Proteomes" id="UP000032721">
    <property type="component" value="Chromosome"/>
</dbReference>
<dbReference type="STRING" id="351671.XDD1_1784"/>
<sequence length="21" mass="2366">MRGAIMPEASRYLLAEKRDSA</sequence>
<proteinExistence type="predicted"/>
<protein>
    <submittedName>
        <fullName evidence="1">Uncharacterized protein</fullName>
    </submittedName>
</protein>